<evidence type="ECO:0000313" key="2">
    <source>
        <dbReference type="EMBL" id="TGZ64468.1"/>
    </source>
</evidence>
<gene>
    <name evidence="2" type="ORF">CRM22_006360</name>
</gene>
<evidence type="ECO:0000256" key="1">
    <source>
        <dbReference type="SAM" id="SignalP"/>
    </source>
</evidence>
<dbReference type="AlphaFoldDB" id="A0A4S2LTM1"/>
<dbReference type="Proteomes" id="UP000308267">
    <property type="component" value="Unassembled WGS sequence"/>
</dbReference>
<dbReference type="OrthoDB" id="10277682at2759"/>
<proteinExistence type="predicted"/>
<name>A0A4S2LTM1_OPIFE</name>
<comment type="caution">
    <text evidence="2">The sequence shown here is derived from an EMBL/GenBank/DDBJ whole genome shotgun (WGS) entry which is preliminary data.</text>
</comment>
<feature type="signal peptide" evidence="1">
    <location>
        <begin position="1"/>
        <end position="20"/>
    </location>
</feature>
<organism evidence="2 3">
    <name type="scientific">Opisthorchis felineus</name>
    <dbReference type="NCBI Taxonomy" id="147828"/>
    <lineage>
        <taxon>Eukaryota</taxon>
        <taxon>Metazoa</taxon>
        <taxon>Spiralia</taxon>
        <taxon>Lophotrochozoa</taxon>
        <taxon>Platyhelminthes</taxon>
        <taxon>Trematoda</taxon>
        <taxon>Digenea</taxon>
        <taxon>Opisthorchiida</taxon>
        <taxon>Opisthorchiata</taxon>
        <taxon>Opisthorchiidae</taxon>
        <taxon>Opisthorchis</taxon>
    </lineage>
</organism>
<dbReference type="EMBL" id="SJOL01006726">
    <property type="protein sequence ID" value="TGZ64468.1"/>
    <property type="molecule type" value="Genomic_DNA"/>
</dbReference>
<accession>A0A4S2LTM1</accession>
<feature type="chain" id="PRO_5020206979" evidence="1">
    <location>
        <begin position="21"/>
        <end position="91"/>
    </location>
</feature>
<keyword evidence="3" id="KW-1185">Reference proteome</keyword>
<reference evidence="2 3" key="1">
    <citation type="journal article" date="2019" name="BMC Genomics">
        <title>New insights from Opisthorchis felineus genome: update on genomics of the epidemiologically important liver flukes.</title>
        <authorList>
            <person name="Ershov N.I."/>
            <person name="Mordvinov V.A."/>
            <person name="Prokhortchouk E.B."/>
            <person name="Pakharukova M.Y."/>
            <person name="Gunbin K.V."/>
            <person name="Ustyantsev K."/>
            <person name="Genaev M.A."/>
            <person name="Blinov A.G."/>
            <person name="Mazur A."/>
            <person name="Boulygina E."/>
            <person name="Tsygankova S."/>
            <person name="Khrameeva E."/>
            <person name="Chekanov N."/>
            <person name="Fan G."/>
            <person name="Xiao A."/>
            <person name="Zhang H."/>
            <person name="Xu X."/>
            <person name="Yang H."/>
            <person name="Solovyev V."/>
            <person name="Lee S.M."/>
            <person name="Liu X."/>
            <person name="Afonnikov D.A."/>
            <person name="Skryabin K.G."/>
        </authorList>
    </citation>
    <scope>NUCLEOTIDE SEQUENCE [LARGE SCALE GENOMIC DNA]</scope>
    <source>
        <strain evidence="2">AK-0245</strain>
        <tissue evidence="2">Whole organism</tissue>
    </source>
</reference>
<protein>
    <submittedName>
        <fullName evidence="2">Uncharacterized protein</fullName>
    </submittedName>
</protein>
<sequence length="91" mass="10547">MARMLVGLFCVILCTVMCHAMATGQAKGPLDILKSLMERMTTMCVMHFHKNYPVFREYLKRDQVDEKLMKLGKILVARLNDRLNMLEKQGK</sequence>
<keyword evidence="1" id="KW-0732">Signal</keyword>
<evidence type="ECO:0000313" key="3">
    <source>
        <dbReference type="Proteomes" id="UP000308267"/>
    </source>
</evidence>